<protein>
    <submittedName>
        <fullName evidence="2">Uncharacterized protein</fullName>
    </submittedName>
</protein>
<dbReference type="Proteomes" id="UP000247810">
    <property type="component" value="Unassembled WGS sequence"/>
</dbReference>
<name>A0A319DIP1_9EURO</name>
<organism evidence="2 3">
    <name type="scientific">Aspergillus ellipticus CBS 707.79</name>
    <dbReference type="NCBI Taxonomy" id="1448320"/>
    <lineage>
        <taxon>Eukaryota</taxon>
        <taxon>Fungi</taxon>
        <taxon>Dikarya</taxon>
        <taxon>Ascomycota</taxon>
        <taxon>Pezizomycotina</taxon>
        <taxon>Eurotiomycetes</taxon>
        <taxon>Eurotiomycetidae</taxon>
        <taxon>Eurotiales</taxon>
        <taxon>Aspergillaceae</taxon>
        <taxon>Aspergillus</taxon>
        <taxon>Aspergillus subgen. Circumdati</taxon>
    </lineage>
</organism>
<sequence>MRFSTISVSLLSLLASSTVAQPVSSRSIDCSQASQDIAGYEQQLAKVTDASPAQIQNVQDMINEAKSQLAAKCGRAMKRQGPFVSAFMLWNCNIANIHVKFRALHLQNLVSGNFSLYNHSADPIPGAGPLNEIHAITGAAPQQSAQPTRLTSSKSQRIRAMKGGMQDELYVFGLGESP</sequence>
<gene>
    <name evidence="2" type="ORF">BO71DRAFT_481262</name>
</gene>
<dbReference type="AlphaFoldDB" id="A0A319DIP1"/>
<keyword evidence="3" id="KW-1185">Reference proteome</keyword>
<dbReference type="EMBL" id="KZ825825">
    <property type="protein sequence ID" value="PYH97406.1"/>
    <property type="molecule type" value="Genomic_DNA"/>
</dbReference>
<feature type="signal peptide" evidence="1">
    <location>
        <begin position="1"/>
        <end position="20"/>
    </location>
</feature>
<evidence type="ECO:0000256" key="1">
    <source>
        <dbReference type="SAM" id="SignalP"/>
    </source>
</evidence>
<evidence type="ECO:0000313" key="2">
    <source>
        <dbReference type="EMBL" id="PYH97406.1"/>
    </source>
</evidence>
<reference evidence="2 3" key="1">
    <citation type="submission" date="2018-02" db="EMBL/GenBank/DDBJ databases">
        <title>The genomes of Aspergillus section Nigri reveals drivers in fungal speciation.</title>
        <authorList>
            <consortium name="DOE Joint Genome Institute"/>
            <person name="Vesth T.C."/>
            <person name="Nybo J."/>
            <person name="Theobald S."/>
            <person name="Brandl J."/>
            <person name="Frisvad J.C."/>
            <person name="Nielsen K.F."/>
            <person name="Lyhne E.K."/>
            <person name="Kogle M.E."/>
            <person name="Kuo A."/>
            <person name="Riley R."/>
            <person name="Clum A."/>
            <person name="Nolan M."/>
            <person name="Lipzen A."/>
            <person name="Salamov A."/>
            <person name="Henrissat B."/>
            <person name="Wiebenga A."/>
            <person name="De vries R.P."/>
            <person name="Grigoriev I.V."/>
            <person name="Mortensen U.H."/>
            <person name="Andersen M.R."/>
            <person name="Baker S.E."/>
        </authorList>
    </citation>
    <scope>NUCLEOTIDE SEQUENCE [LARGE SCALE GENOMIC DNA]</scope>
    <source>
        <strain evidence="2 3">CBS 707.79</strain>
    </source>
</reference>
<accession>A0A319DIP1</accession>
<evidence type="ECO:0000313" key="3">
    <source>
        <dbReference type="Proteomes" id="UP000247810"/>
    </source>
</evidence>
<feature type="chain" id="PRO_5016433358" evidence="1">
    <location>
        <begin position="21"/>
        <end position="178"/>
    </location>
</feature>
<proteinExistence type="predicted"/>
<dbReference type="VEuPathDB" id="FungiDB:BO71DRAFT_481262"/>
<keyword evidence="1" id="KW-0732">Signal</keyword>